<comment type="subcellular location">
    <subcellularLocation>
        <location evidence="1">Cytoplasm</location>
        <location evidence="1">Cytoskeleton</location>
        <location evidence="1">Microtubule organizing center</location>
        <location evidence="1">Centrosome</location>
    </subcellularLocation>
</comment>
<dbReference type="HOGENOM" id="CLU_034321_2_0_1"/>
<evidence type="ECO:0000259" key="9">
    <source>
        <dbReference type="Pfam" id="PF06657"/>
    </source>
</evidence>
<reference evidence="11" key="2">
    <citation type="submission" date="2025-08" db="UniProtKB">
        <authorList>
            <consortium name="Ensembl"/>
        </authorList>
    </citation>
    <scope>IDENTIFICATION</scope>
</reference>
<organism evidence="11 12">
    <name type="scientific">Tetraodon nigroviridis</name>
    <name type="common">Spotted green pufferfish</name>
    <name type="synonym">Chelonodon nigroviridis</name>
    <dbReference type="NCBI Taxonomy" id="99883"/>
    <lineage>
        <taxon>Eukaryota</taxon>
        <taxon>Metazoa</taxon>
        <taxon>Chordata</taxon>
        <taxon>Craniata</taxon>
        <taxon>Vertebrata</taxon>
        <taxon>Euteleostomi</taxon>
        <taxon>Actinopterygii</taxon>
        <taxon>Neopterygii</taxon>
        <taxon>Teleostei</taxon>
        <taxon>Neoteleostei</taxon>
        <taxon>Acanthomorphata</taxon>
        <taxon>Eupercaria</taxon>
        <taxon>Tetraodontiformes</taxon>
        <taxon>Tetradontoidea</taxon>
        <taxon>Tetraodontidae</taxon>
        <taxon>Tetraodon</taxon>
    </lineage>
</organism>
<keyword evidence="4" id="KW-0493">Microtubule</keyword>
<dbReference type="InterPro" id="IPR051756">
    <property type="entry name" value="Centrosomal_MT-associated"/>
</dbReference>
<dbReference type="GO" id="GO:0005813">
    <property type="term" value="C:centrosome"/>
    <property type="evidence" value="ECO:0007669"/>
    <property type="project" value="UniProtKB-SubCell"/>
</dbReference>
<evidence type="ECO:0000313" key="12">
    <source>
        <dbReference type="Proteomes" id="UP000007303"/>
    </source>
</evidence>
<keyword evidence="12" id="KW-1185">Reference proteome</keyword>
<feature type="coiled-coil region" evidence="7">
    <location>
        <begin position="215"/>
        <end position="242"/>
    </location>
</feature>
<dbReference type="InParanoid" id="H3BYX9"/>
<evidence type="ECO:0000256" key="8">
    <source>
        <dbReference type="SAM" id="MobiDB-lite"/>
    </source>
</evidence>
<sequence>QRVVGVIAADGILLQNSSAFPAPSNGLGAAVADSHSSYKEYPVHRPFIHTPVHHTPPTSPSKAIPETSSEAILSALRNLQMKIRRLELEKRQAELSMQTMRREASHTHTHLRRDQVTQTPQNDPTGVEQETSVRPSCNQALVTHLAAAESRCSRLERQLEVMRRLLASQVSKETAKAADGKWEAVREPAQSETVKRLEQDYQRLTRSQSYNEMKIRQLELKLQEEEHQRKLVQDKTSQLQSNLEANRMRLQSASPPPARPRPRGKLPPAKPLPEHSPCTEPHYRLSLRDVPFVAGTSAGGSHSVRANVQSVLSLLKQHQPRLCNRRVLCIDADGPDAGKDERLDASSPSGGEEELSELLRALREEMRLMSLEQEELIRQQEASVSEEESREVRREQERLLVKMEHKGEQISKLYKHVAQAASLSFLDEEAEEGACPRPSGSVSTRGRSEKPGEKSKRSLKLLREMKALRMSLQPEGAQACSPR</sequence>
<protein>
    <recommendedName>
        <fullName evidence="13">Centrosomal protein 57</fullName>
    </recommendedName>
</protein>
<feature type="compositionally biased region" description="Polar residues" evidence="8">
    <location>
        <begin position="116"/>
        <end position="135"/>
    </location>
</feature>
<name>H3BYX9_TETNG</name>
<evidence type="ECO:0000256" key="2">
    <source>
        <dbReference type="ARBA" id="ARBA00008179"/>
    </source>
</evidence>
<feature type="compositionally biased region" description="Basic and acidic residues" evidence="8">
    <location>
        <begin position="446"/>
        <end position="458"/>
    </location>
</feature>
<feature type="region of interest" description="Disordered" evidence="8">
    <location>
        <begin position="103"/>
        <end position="135"/>
    </location>
</feature>
<feature type="region of interest" description="Disordered" evidence="8">
    <location>
        <begin position="428"/>
        <end position="458"/>
    </location>
</feature>
<dbReference type="GO" id="GO:0008017">
    <property type="term" value="F:microtubule binding"/>
    <property type="evidence" value="ECO:0007669"/>
    <property type="project" value="InterPro"/>
</dbReference>
<dbReference type="AlphaFoldDB" id="H3BYX9"/>
<keyword evidence="5 7" id="KW-0175">Coiled coil</keyword>
<feature type="domain" description="Cep57 centrosome microtubule-binding" evidence="9">
    <location>
        <begin position="347"/>
        <end position="416"/>
    </location>
</feature>
<evidence type="ECO:0000259" key="10">
    <source>
        <dbReference type="Pfam" id="PF14073"/>
    </source>
</evidence>
<feature type="domain" description="Cep57 centrosome localisation" evidence="10">
    <location>
        <begin position="71"/>
        <end position="249"/>
    </location>
</feature>
<evidence type="ECO:0000313" key="11">
    <source>
        <dbReference type="Ensembl" id="ENSTNIP00000001195.1"/>
    </source>
</evidence>
<accession>H3BYX9</accession>
<evidence type="ECO:0000256" key="3">
    <source>
        <dbReference type="ARBA" id="ARBA00022490"/>
    </source>
</evidence>
<dbReference type="PANTHER" id="PTHR19336">
    <property type="entry name" value="UNCHARACTERIZED DUF1167"/>
    <property type="match status" value="1"/>
</dbReference>
<dbReference type="STRING" id="99883.ENSTNIP00000001195"/>
<evidence type="ECO:0000256" key="5">
    <source>
        <dbReference type="ARBA" id="ARBA00023054"/>
    </source>
</evidence>
<dbReference type="InterPro" id="IPR024957">
    <property type="entry name" value="Cep57_MT-bd_dom"/>
</dbReference>
<proteinExistence type="inferred from homology"/>
<reference evidence="12" key="1">
    <citation type="journal article" date="2004" name="Nature">
        <title>Genome duplication in the teleost fish Tetraodon nigroviridis reveals the early vertebrate proto-karyotype.</title>
        <authorList>
            <person name="Jaillon O."/>
            <person name="Aury J.-M."/>
            <person name="Brunet F."/>
            <person name="Petit J.-L."/>
            <person name="Stange-Thomann N."/>
            <person name="Mauceli E."/>
            <person name="Bouneau L."/>
            <person name="Fischer C."/>
            <person name="Ozouf-Costaz C."/>
            <person name="Bernot A."/>
            <person name="Nicaud S."/>
            <person name="Jaffe D."/>
            <person name="Fisher S."/>
            <person name="Lutfalla G."/>
            <person name="Dossat C."/>
            <person name="Segurens B."/>
            <person name="Dasilva C."/>
            <person name="Salanoubat M."/>
            <person name="Levy M."/>
            <person name="Boudet N."/>
            <person name="Castellano S."/>
            <person name="Anthouard V."/>
            <person name="Jubin C."/>
            <person name="Castelli V."/>
            <person name="Katinka M."/>
            <person name="Vacherie B."/>
            <person name="Biemont C."/>
            <person name="Skalli Z."/>
            <person name="Cattolico L."/>
            <person name="Poulain J."/>
            <person name="De Berardinis V."/>
            <person name="Cruaud C."/>
            <person name="Duprat S."/>
            <person name="Brottier P."/>
            <person name="Coutanceau J.-P."/>
            <person name="Gouzy J."/>
            <person name="Parra G."/>
            <person name="Lardier G."/>
            <person name="Chapple C."/>
            <person name="McKernan K.J."/>
            <person name="McEwan P."/>
            <person name="Bosak S."/>
            <person name="Kellis M."/>
            <person name="Volff J.-N."/>
            <person name="Guigo R."/>
            <person name="Zody M.C."/>
            <person name="Mesirov J."/>
            <person name="Lindblad-Toh K."/>
            <person name="Birren B."/>
            <person name="Nusbaum C."/>
            <person name="Kahn D."/>
            <person name="Robinson-Rechavi M."/>
            <person name="Laudet V."/>
            <person name="Schachter V."/>
            <person name="Quetier F."/>
            <person name="Saurin W."/>
            <person name="Scarpelli C."/>
            <person name="Wincker P."/>
            <person name="Lander E.S."/>
            <person name="Weissenbach J."/>
            <person name="Roest Crollius H."/>
        </authorList>
    </citation>
    <scope>NUCLEOTIDE SEQUENCE [LARGE SCALE GENOMIC DNA]</scope>
</reference>
<evidence type="ECO:0000256" key="7">
    <source>
        <dbReference type="SAM" id="Coils"/>
    </source>
</evidence>
<evidence type="ECO:0008006" key="13">
    <source>
        <dbReference type="Google" id="ProtNLM"/>
    </source>
</evidence>
<keyword evidence="3" id="KW-0963">Cytoplasm</keyword>
<evidence type="ECO:0000256" key="6">
    <source>
        <dbReference type="ARBA" id="ARBA00023212"/>
    </source>
</evidence>
<dbReference type="Pfam" id="PF06657">
    <property type="entry name" value="Cep57_MT_bd"/>
    <property type="match status" value="1"/>
</dbReference>
<feature type="coiled-coil region" evidence="7">
    <location>
        <begin position="69"/>
        <end position="103"/>
    </location>
</feature>
<dbReference type="GO" id="GO:0005874">
    <property type="term" value="C:microtubule"/>
    <property type="evidence" value="ECO:0007669"/>
    <property type="project" value="UniProtKB-KW"/>
</dbReference>
<dbReference type="GO" id="GO:0043015">
    <property type="term" value="F:gamma-tubulin binding"/>
    <property type="evidence" value="ECO:0007669"/>
    <property type="project" value="InterPro"/>
</dbReference>
<keyword evidence="6" id="KW-0206">Cytoskeleton</keyword>
<feature type="region of interest" description="Disordered" evidence="8">
    <location>
        <begin position="247"/>
        <end position="281"/>
    </location>
</feature>
<dbReference type="PANTHER" id="PTHR19336:SF11">
    <property type="entry name" value="CENTROSOMAL PROTEIN OF 57 KDA"/>
    <property type="match status" value="1"/>
</dbReference>
<feature type="coiled-coil region" evidence="7">
    <location>
        <begin position="138"/>
        <end position="165"/>
    </location>
</feature>
<dbReference type="GO" id="GO:0042802">
    <property type="term" value="F:identical protein binding"/>
    <property type="evidence" value="ECO:0007669"/>
    <property type="project" value="InterPro"/>
</dbReference>
<dbReference type="Ensembl" id="ENSTNIT00000002650.1">
    <property type="protein sequence ID" value="ENSTNIP00000001195.1"/>
    <property type="gene ID" value="ENSTNIG00000007772.1"/>
</dbReference>
<dbReference type="InterPro" id="IPR025913">
    <property type="entry name" value="Cep57_CLD"/>
</dbReference>
<evidence type="ECO:0000256" key="1">
    <source>
        <dbReference type="ARBA" id="ARBA00004300"/>
    </source>
</evidence>
<dbReference type="GeneTree" id="ENSGT00530000063695"/>
<evidence type="ECO:0000256" key="4">
    <source>
        <dbReference type="ARBA" id="ARBA00022701"/>
    </source>
</evidence>
<dbReference type="Proteomes" id="UP000007303">
    <property type="component" value="Unassembled WGS sequence"/>
</dbReference>
<dbReference type="Gene3D" id="1.20.58.90">
    <property type="match status" value="1"/>
</dbReference>
<reference evidence="11" key="3">
    <citation type="submission" date="2025-09" db="UniProtKB">
        <authorList>
            <consortium name="Ensembl"/>
        </authorList>
    </citation>
    <scope>IDENTIFICATION</scope>
</reference>
<dbReference type="OMA" id="TQNNAEM"/>
<comment type="similarity">
    <text evidence="2">Belongs to the translokin family.</text>
</comment>
<dbReference type="Pfam" id="PF14073">
    <property type="entry name" value="Cep57_CLD"/>
    <property type="match status" value="1"/>
</dbReference>
<feature type="region of interest" description="Disordered" evidence="8">
    <location>
        <begin position="334"/>
        <end position="354"/>
    </location>
</feature>